<organism evidence="1">
    <name type="scientific">Triticum urartu</name>
    <name type="common">Red wild einkorn</name>
    <name type="synonym">Crithodium urartu</name>
    <dbReference type="NCBI Taxonomy" id="4572"/>
    <lineage>
        <taxon>Eukaryota</taxon>
        <taxon>Viridiplantae</taxon>
        <taxon>Streptophyta</taxon>
        <taxon>Embryophyta</taxon>
        <taxon>Tracheophyta</taxon>
        <taxon>Spermatophyta</taxon>
        <taxon>Magnoliopsida</taxon>
        <taxon>Liliopsida</taxon>
        <taxon>Poales</taxon>
        <taxon>Poaceae</taxon>
        <taxon>BOP clade</taxon>
        <taxon>Pooideae</taxon>
        <taxon>Triticodae</taxon>
        <taxon>Triticeae</taxon>
        <taxon>Triticinae</taxon>
        <taxon>Triticum</taxon>
    </lineage>
</organism>
<name>M8A420_TRIUA</name>
<sequence length="373" mass="41406">MARQSAAAHEEFRSGGPDPDDGVLLLARRGVSLPLPRLRLRRACCSASLPVGTGAGSGNNPGPLLHLMLVYHVRVTLPVARHICLIRSLLCIQKLVAKSYCLASLTYRDKHRSILEHVPVFPRQKTWDPYKLLGVDHDASEEEINSARNFLLQQYAGYEENEEAIEGAYDKIMMKSYSHRKKSKINLKRKLIKQVEESPSWVKSLLGHFEVPSMDVVSKRFALFGFIAGWSIATSAETGPTFQLALALVSCIYFLNDKMKNLARASATGLVSTCIATYEYSLGRYQSHTYRAFNPPPYLQAWTLCGWLDSRFAGSPSDPGIYFPAYLVSGAPYFAGRLCISILGLHSRQVKSVTLETVVVSARFSVADVVTPF</sequence>
<protein>
    <submittedName>
        <fullName evidence="1">Uncharacterized protein</fullName>
    </submittedName>
</protein>
<accession>M8A420</accession>
<dbReference type="eggNOG" id="ENOG502QRPN">
    <property type="taxonomic scope" value="Eukaryota"/>
</dbReference>
<dbReference type="InterPro" id="IPR021788">
    <property type="entry name" value="CPP1-like"/>
</dbReference>
<reference evidence="1" key="1">
    <citation type="journal article" date="2013" name="Nature">
        <title>Draft genome of the wheat A-genome progenitor Triticum urartu.</title>
        <authorList>
            <person name="Ling H.Q."/>
            <person name="Zhao S."/>
            <person name="Liu D."/>
            <person name="Wang J."/>
            <person name="Sun H."/>
            <person name="Zhang C."/>
            <person name="Fan H."/>
            <person name="Li D."/>
            <person name="Dong L."/>
            <person name="Tao Y."/>
            <person name="Gao C."/>
            <person name="Wu H."/>
            <person name="Li Y."/>
            <person name="Cui Y."/>
            <person name="Guo X."/>
            <person name="Zheng S."/>
            <person name="Wang B."/>
            <person name="Yu K."/>
            <person name="Liang Q."/>
            <person name="Yang W."/>
            <person name="Lou X."/>
            <person name="Chen J."/>
            <person name="Feng M."/>
            <person name="Jian J."/>
            <person name="Zhang X."/>
            <person name="Luo G."/>
            <person name="Jiang Y."/>
            <person name="Liu J."/>
            <person name="Wang Z."/>
            <person name="Sha Y."/>
            <person name="Zhang B."/>
            <person name="Wu H."/>
            <person name="Tang D."/>
            <person name="Shen Q."/>
            <person name="Xue P."/>
            <person name="Zou S."/>
            <person name="Wang X."/>
            <person name="Liu X."/>
            <person name="Wang F."/>
            <person name="Yang Y."/>
            <person name="An X."/>
            <person name="Dong Z."/>
            <person name="Zhang K."/>
            <person name="Zhang X."/>
            <person name="Luo M.C."/>
            <person name="Dvorak J."/>
            <person name="Tong Y."/>
            <person name="Wang J."/>
            <person name="Yang H."/>
            <person name="Li Z."/>
            <person name="Wang D."/>
            <person name="Zhang A."/>
            <person name="Wang J."/>
        </authorList>
    </citation>
    <scope>NUCLEOTIDE SEQUENCE</scope>
</reference>
<dbReference type="STRING" id="4572.M8A420"/>
<dbReference type="AlphaFoldDB" id="M8A420"/>
<dbReference type="PANTHER" id="PTHR33372:SF2">
    <property type="entry name" value="PROTEIN CHAPERONE-LIKE PROTEIN OF POR1, CHLOROPLASTIC"/>
    <property type="match status" value="1"/>
</dbReference>
<dbReference type="OMA" id="HICLIRS"/>
<proteinExistence type="predicted"/>
<evidence type="ECO:0000313" key="1">
    <source>
        <dbReference type="EMBL" id="EMS67112.1"/>
    </source>
</evidence>
<dbReference type="PANTHER" id="PTHR33372">
    <property type="match status" value="1"/>
</dbReference>
<dbReference type="GO" id="GO:0031969">
    <property type="term" value="C:chloroplast membrane"/>
    <property type="evidence" value="ECO:0007669"/>
    <property type="project" value="TreeGrafter"/>
</dbReference>
<gene>
    <name evidence="1" type="ORF">TRIUR3_12989</name>
</gene>
<dbReference type="EMBL" id="KD023621">
    <property type="protein sequence ID" value="EMS67112.1"/>
    <property type="molecule type" value="Genomic_DNA"/>
</dbReference>
<dbReference type="Pfam" id="PF11833">
    <property type="entry name" value="CPP1-like"/>
    <property type="match status" value="1"/>
</dbReference>